<evidence type="ECO:0000256" key="6">
    <source>
        <dbReference type="RuleBase" id="RU000559"/>
    </source>
</evidence>
<evidence type="ECO:0000256" key="3">
    <source>
        <dbReference type="ARBA" id="ARBA00023274"/>
    </source>
</evidence>
<dbReference type="PANTHER" id="PTHR15680">
    <property type="entry name" value="RIBOSOMAL PROTEIN L19"/>
    <property type="match status" value="1"/>
</dbReference>
<evidence type="ECO:0000256" key="2">
    <source>
        <dbReference type="ARBA" id="ARBA00022980"/>
    </source>
</evidence>
<comment type="caution">
    <text evidence="7">The sequence shown here is derived from an EMBL/GenBank/DDBJ whole genome shotgun (WGS) entry which is preliminary data.</text>
</comment>
<dbReference type="AlphaFoldDB" id="A0A328C6N1"/>
<dbReference type="InterPro" id="IPR008991">
    <property type="entry name" value="Translation_prot_SH3-like_sf"/>
</dbReference>
<evidence type="ECO:0000256" key="5">
    <source>
        <dbReference type="HAMAP-Rule" id="MF_00402"/>
    </source>
</evidence>
<evidence type="ECO:0000256" key="1">
    <source>
        <dbReference type="ARBA" id="ARBA00005781"/>
    </source>
</evidence>
<dbReference type="PANTHER" id="PTHR15680:SF9">
    <property type="entry name" value="LARGE RIBOSOMAL SUBUNIT PROTEIN BL19M"/>
    <property type="match status" value="1"/>
</dbReference>
<dbReference type="Proteomes" id="UP000249169">
    <property type="component" value="Unassembled WGS sequence"/>
</dbReference>
<keyword evidence="2 5" id="KW-0689">Ribosomal protein</keyword>
<comment type="similarity">
    <text evidence="1 5 6">Belongs to the bacterial ribosomal protein bL19 family.</text>
</comment>
<dbReference type="Gene3D" id="2.30.30.790">
    <property type="match status" value="1"/>
</dbReference>
<dbReference type="NCBIfam" id="TIGR01024">
    <property type="entry name" value="rplS_bact"/>
    <property type="match status" value="1"/>
</dbReference>
<keyword evidence="8" id="KW-1185">Reference proteome</keyword>
<dbReference type="PIRSF" id="PIRSF002191">
    <property type="entry name" value="Ribosomal_L19"/>
    <property type="match status" value="1"/>
</dbReference>
<dbReference type="SUPFAM" id="SSF50104">
    <property type="entry name" value="Translation proteins SH3-like domain"/>
    <property type="match status" value="1"/>
</dbReference>
<dbReference type="HAMAP" id="MF_00402">
    <property type="entry name" value="Ribosomal_bL19"/>
    <property type="match status" value="1"/>
</dbReference>
<accession>A0A328C6N1</accession>
<gene>
    <name evidence="5" type="primary">rplS</name>
    <name evidence="7" type="ORF">DL240_08470</name>
</gene>
<dbReference type="GO" id="GO:0006412">
    <property type="term" value="P:translation"/>
    <property type="evidence" value="ECO:0007669"/>
    <property type="project" value="UniProtKB-UniRule"/>
</dbReference>
<protein>
    <recommendedName>
        <fullName evidence="4 5">Large ribosomal subunit protein bL19</fullName>
    </recommendedName>
</protein>
<organism evidence="7 8">
    <name type="scientific">Lujinxingia litoralis</name>
    <dbReference type="NCBI Taxonomy" id="2211119"/>
    <lineage>
        <taxon>Bacteria</taxon>
        <taxon>Deltaproteobacteria</taxon>
        <taxon>Bradymonadales</taxon>
        <taxon>Lujinxingiaceae</taxon>
        <taxon>Lujinxingia</taxon>
    </lineage>
</organism>
<sequence length="119" mass="13475">MELLKKIAAAHLREDHPDFRPGDTVRVHLRIREGEKERVQVYEGVVLGRSGAGVEETVTVRKISNGVGVERIFPVHSPRIEKIEVAAIGRVRRAKLYYLRELSGKKARIRSKRARKGGL</sequence>
<dbReference type="RefSeq" id="WP_111729444.1">
    <property type="nucleotide sequence ID" value="NZ_QHKO01000003.1"/>
</dbReference>
<reference evidence="7 8" key="1">
    <citation type="submission" date="2018-05" db="EMBL/GenBank/DDBJ databases">
        <title>Lujinxingia marina gen. nov. sp. nov., a new facultative anaerobic member of the class Deltaproteobacteria, and proposal of Lujinxingaceae fam. nov.</title>
        <authorList>
            <person name="Li C.-M."/>
        </authorList>
    </citation>
    <scope>NUCLEOTIDE SEQUENCE [LARGE SCALE GENOMIC DNA]</scope>
    <source>
        <strain evidence="7 8">B210</strain>
    </source>
</reference>
<proteinExistence type="inferred from homology"/>
<dbReference type="InterPro" id="IPR001857">
    <property type="entry name" value="Ribosomal_bL19"/>
</dbReference>
<keyword evidence="3 5" id="KW-0687">Ribonucleoprotein</keyword>
<dbReference type="GO" id="GO:0022625">
    <property type="term" value="C:cytosolic large ribosomal subunit"/>
    <property type="evidence" value="ECO:0007669"/>
    <property type="project" value="TreeGrafter"/>
</dbReference>
<name>A0A328C6N1_9DELT</name>
<dbReference type="EMBL" id="QHKO01000003">
    <property type="protein sequence ID" value="RAL22916.1"/>
    <property type="molecule type" value="Genomic_DNA"/>
</dbReference>
<evidence type="ECO:0000256" key="4">
    <source>
        <dbReference type="ARBA" id="ARBA00035171"/>
    </source>
</evidence>
<dbReference type="GO" id="GO:0003735">
    <property type="term" value="F:structural constituent of ribosome"/>
    <property type="evidence" value="ECO:0007669"/>
    <property type="project" value="InterPro"/>
</dbReference>
<evidence type="ECO:0000313" key="7">
    <source>
        <dbReference type="EMBL" id="RAL22916.1"/>
    </source>
</evidence>
<dbReference type="Pfam" id="PF01245">
    <property type="entry name" value="Ribosomal_L19"/>
    <property type="match status" value="1"/>
</dbReference>
<dbReference type="InterPro" id="IPR038657">
    <property type="entry name" value="Ribosomal_bL19_sf"/>
</dbReference>
<evidence type="ECO:0000313" key="8">
    <source>
        <dbReference type="Proteomes" id="UP000249169"/>
    </source>
</evidence>
<comment type="function">
    <text evidence="5 6">This protein is located at the 30S-50S ribosomal subunit interface and may play a role in the structure and function of the aminoacyl-tRNA binding site.</text>
</comment>
<dbReference type="FunFam" id="2.30.30.790:FF:000001">
    <property type="entry name" value="50S ribosomal protein L19"/>
    <property type="match status" value="1"/>
</dbReference>
<dbReference type="PRINTS" id="PR00061">
    <property type="entry name" value="RIBOSOMALL19"/>
</dbReference>